<dbReference type="Pfam" id="PF04607">
    <property type="entry name" value="RelA_SpoT"/>
    <property type="match status" value="1"/>
</dbReference>
<evidence type="ECO:0000256" key="2">
    <source>
        <dbReference type="SAM" id="MobiDB-lite"/>
    </source>
</evidence>
<dbReference type="EMBL" id="CP034204">
    <property type="protein sequence ID" value="QBZ55038.1"/>
    <property type="molecule type" value="Genomic_DNA"/>
</dbReference>
<feature type="domain" description="RelA/SpoT" evidence="3">
    <location>
        <begin position="90"/>
        <end position="227"/>
    </location>
</feature>
<dbReference type="Proteomes" id="UP000294847">
    <property type="component" value="Chromosome 1"/>
</dbReference>
<dbReference type="SMART" id="SM00954">
    <property type="entry name" value="RelA_SpoT"/>
    <property type="match status" value="1"/>
</dbReference>
<proteinExistence type="predicted"/>
<dbReference type="InterPro" id="IPR056884">
    <property type="entry name" value="NPHP3-like_N"/>
</dbReference>
<dbReference type="PANTHER" id="PTHR10039">
    <property type="entry name" value="AMELOGENIN"/>
    <property type="match status" value="1"/>
</dbReference>
<dbReference type="InterPro" id="IPR007685">
    <property type="entry name" value="RelA_SpoT"/>
</dbReference>
<dbReference type="SUPFAM" id="SSF52540">
    <property type="entry name" value="P-loop containing nucleoside triphosphate hydrolases"/>
    <property type="match status" value="1"/>
</dbReference>
<dbReference type="Gene3D" id="3.40.390.10">
    <property type="entry name" value="Collagenase (Catalytic Domain)"/>
    <property type="match status" value="1"/>
</dbReference>
<dbReference type="GO" id="GO:0008237">
    <property type="term" value="F:metallopeptidase activity"/>
    <property type="evidence" value="ECO:0007669"/>
    <property type="project" value="InterPro"/>
</dbReference>
<reference evidence="4 5" key="1">
    <citation type="journal article" date="2019" name="Mol. Biol. Evol.">
        <title>Blast fungal genomes show frequent chromosomal changes, gene gains and losses, and effector gene turnover.</title>
        <authorList>
            <person name="Gomez Luciano L.B."/>
            <person name="Jason Tsai I."/>
            <person name="Chuma I."/>
            <person name="Tosa Y."/>
            <person name="Chen Y.H."/>
            <person name="Li J.Y."/>
            <person name="Li M.Y."/>
            <person name="Jade Lu M.Y."/>
            <person name="Nakayashiki H."/>
            <person name="Li W.H."/>
        </authorList>
    </citation>
    <scope>NUCLEOTIDE SEQUENCE [LARGE SCALE GENOMIC DNA]</scope>
    <source>
        <strain evidence="4">MZ5-1-6</strain>
    </source>
</reference>
<evidence type="ECO:0000256" key="1">
    <source>
        <dbReference type="ARBA" id="ARBA00022737"/>
    </source>
</evidence>
<dbReference type="Pfam" id="PF24883">
    <property type="entry name" value="NPHP3_N"/>
    <property type="match status" value="1"/>
</dbReference>
<dbReference type="Gene3D" id="3.30.460.10">
    <property type="entry name" value="Beta Polymerase, domain 2"/>
    <property type="match status" value="1"/>
</dbReference>
<dbReference type="SUPFAM" id="SSF55486">
    <property type="entry name" value="Metalloproteases ('zincins'), catalytic domain"/>
    <property type="match status" value="1"/>
</dbReference>
<feature type="region of interest" description="Disordered" evidence="2">
    <location>
        <begin position="1"/>
        <end position="27"/>
    </location>
</feature>
<dbReference type="InterPro" id="IPR043519">
    <property type="entry name" value="NT_sf"/>
</dbReference>
<organism evidence="4 5">
    <name type="scientific">Pyricularia oryzae</name>
    <name type="common">Rice blast fungus</name>
    <name type="synonym">Magnaporthe oryzae</name>
    <dbReference type="NCBI Taxonomy" id="318829"/>
    <lineage>
        <taxon>Eukaryota</taxon>
        <taxon>Fungi</taxon>
        <taxon>Dikarya</taxon>
        <taxon>Ascomycota</taxon>
        <taxon>Pezizomycotina</taxon>
        <taxon>Sordariomycetes</taxon>
        <taxon>Sordariomycetidae</taxon>
        <taxon>Magnaporthales</taxon>
        <taxon>Pyriculariaceae</taxon>
        <taxon>Pyricularia</taxon>
    </lineage>
</organism>
<protein>
    <recommendedName>
        <fullName evidence="3">RelA/SpoT domain-containing protein</fullName>
    </recommendedName>
</protein>
<evidence type="ECO:0000313" key="4">
    <source>
        <dbReference type="EMBL" id="QBZ55038.1"/>
    </source>
</evidence>
<dbReference type="InterPro" id="IPR024079">
    <property type="entry name" value="MetalloPept_cat_dom_sf"/>
</dbReference>
<evidence type="ECO:0000313" key="5">
    <source>
        <dbReference type="Proteomes" id="UP000294847"/>
    </source>
</evidence>
<dbReference type="CDD" id="cd05399">
    <property type="entry name" value="NT_Rel-Spo_like"/>
    <property type="match status" value="1"/>
</dbReference>
<feature type="region of interest" description="Disordered" evidence="2">
    <location>
        <begin position="154"/>
        <end position="174"/>
    </location>
</feature>
<dbReference type="InterPro" id="IPR027417">
    <property type="entry name" value="P-loop_NTPase"/>
</dbReference>
<evidence type="ECO:0000259" key="3">
    <source>
        <dbReference type="SMART" id="SM00954"/>
    </source>
</evidence>
<dbReference type="Gene3D" id="3.40.50.300">
    <property type="entry name" value="P-loop containing nucleotide triphosphate hydrolases"/>
    <property type="match status" value="1"/>
</dbReference>
<dbReference type="PANTHER" id="PTHR10039:SF5">
    <property type="entry name" value="NACHT DOMAIN-CONTAINING PROTEIN"/>
    <property type="match status" value="1"/>
</dbReference>
<keyword evidence="1" id="KW-0677">Repeat</keyword>
<name>A0A4P7MYB7_PYROR</name>
<accession>A0A4P7MYB7</accession>
<dbReference type="SUPFAM" id="SSF81301">
    <property type="entry name" value="Nucleotidyltransferase"/>
    <property type="match status" value="1"/>
</dbReference>
<feature type="region of interest" description="Disordered" evidence="2">
    <location>
        <begin position="254"/>
        <end position="277"/>
    </location>
</feature>
<dbReference type="GO" id="GO:0015969">
    <property type="term" value="P:guanosine tetraphosphate metabolic process"/>
    <property type="evidence" value="ECO:0007669"/>
    <property type="project" value="InterPro"/>
</dbReference>
<sequence length="1286" mass="146430">MASSNDRSEMSVAVRPGSPPLEPESGLKKINDELAGKWDKQVDAEQYFFEKMWPTVRPEYRKLEEHVATSIANGLATHPGKPSVALPIEHRIKSDDSIKSSIRRRKLKLQHGGPGSILEGIHDLVGFRIIVESSEDLGPVKKFIATNFDEAKPPTHFSRDLPRNSSDSKPQPEFGNYQSWNYRLFLKSSTGHKRFENVVFEVQLTTLAEALFNIYNHPLVYKQVSGPLSSEHGRLMDIFHGLVRQLVLVTSGLQGPLQGGSKTRTHTGNDPESGRLSGLEASSKMLQKIRQSAEQLRQRQESGRFKKEESLVDIVRTLSELVIDNRVDEAERRHDRFLGSLKFPGMNERRNNVVESHSDTFRWIFDKSKHEHSQTWSSFVDWLQSSKKLYWINGKPGSGKSTLMKFIAEQQETKKFLCQGRPEVPEWKSKEADTDWSESELRKLAKSAFSSDALPLCILIDGLDEVPVTQAEGLRDFVKELTQISNVKVCVSSRPEPAYKHAFQSHACLQLQDLTAIDIRNYAAAAIQDLMRLRNEDEIDASLTNRLEKTLIYRAGGVFLWLKLVAASLRRGLERGDSWDDLQKRLEELPTDISKLYSEMWMRLNEDTKTYRQAGAHYLNLIIHSMDLGSQCLMNLLVLEGAATPEFRDRLLSRAVHTPQSTQLDRIQQKIHARCAGLVDFFEKEPFNSLQRKLGPIATSVPRLIHRSAYDFLVHEDQGREIRRLDPSSPDDLCFELSQGALVYFRFLPLDPWSFTPPMLPMESVLYPLQHIGERSNLLSSLNSAWHHYELGHLPIPFSISERRKRHFLVFVADWFPEEVLLDMIKRCKNQMGLASRVLRESFLLDKLEPQFSFATLVRYLLPLAAGPSVMGVVFSSRHYQRYKPTPRLRMTNTNSGSQPDEVVPYQSVAGLYFLWLADIGIQGPPVHLEPSALFLDGDLNLEERIPIAATYQFLRDKVLFRCLSHEFELRKPHALADTIDTIWITINVNLAFLIQYLNDMEQHAIGSSGYDTEDSTLGPQYREPKTYIFAEKATLGRAEAKVEMLEYSRKSNAAQDNATTETKKICTMVDANMGQNITDQLRSLFRMDVYGRRPNTIPLMEAVLEAIDGFEQEGKYLESLSVEPLAHLAKLQCGFAFVSNIDMSDLDHRSPKQSIGRRNLVANCAHDMGHTWGLYHEHQNPAWWPEYYTEESVADDRPEGKVPFFGKADQPFGDAQWDTTRREPDWASVMIYPSFSGNADGGAEKDMAALLTKPNGDLMKPVTKLRHLDVEGLERMYKRVTVAAR</sequence>
<gene>
    <name evidence="4" type="ORF">PoMZ_10754</name>
</gene>